<keyword evidence="3" id="KW-1185">Reference proteome</keyword>
<organism evidence="2 3">
    <name type="scientific">Arthrobacter sulfonylureivorans</name>
    <dbReference type="NCBI Taxonomy" id="2486855"/>
    <lineage>
        <taxon>Bacteria</taxon>
        <taxon>Bacillati</taxon>
        <taxon>Actinomycetota</taxon>
        <taxon>Actinomycetes</taxon>
        <taxon>Micrococcales</taxon>
        <taxon>Micrococcaceae</taxon>
        <taxon>Arthrobacter</taxon>
    </lineage>
</organism>
<dbReference type="Proteomes" id="UP000829069">
    <property type="component" value="Chromosome"/>
</dbReference>
<reference evidence="2 3" key="1">
    <citation type="submission" date="2022-03" db="EMBL/GenBank/DDBJ databases">
        <title>Isotopic signatures of nitrous oxide derived from detoxification processes.</title>
        <authorList>
            <person name="Behrendt U."/>
            <person name="Buchen C."/>
            <person name="Well R."/>
            <person name="Ulrich A."/>
            <person name="Rohe L."/>
            <person name="Kolb S."/>
            <person name="Schloter M."/>
            <person name="Horn M.A."/>
            <person name="Augustin J."/>
        </authorList>
    </citation>
    <scope>NUCLEOTIDE SEQUENCE [LARGE SCALE GENOMIC DNA]</scope>
    <source>
        <strain evidence="2 3">S4-C24</strain>
    </source>
</reference>
<dbReference type="RefSeq" id="WP_241914991.1">
    <property type="nucleotide sequence ID" value="NZ_CP093326.1"/>
</dbReference>
<evidence type="ECO:0000259" key="1">
    <source>
        <dbReference type="Pfam" id="PF03551"/>
    </source>
</evidence>
<dbReference type="InterPro" id="IPR036388">
    <property type="entry name" value="WH-like_DNA-bd_sf"/>
</dbReference>
<gene>
    <name evidence="2" type="ORF">MNQ99_07465</name>
</gene>
<protein>
    <submittedName>
        <fullName evidence="2">PadR family transcriptional regulator</fullName>
    </submittedName>
</protein>
<evidence type="ECO:0000313" key="2">
    <source>
        <dbReference type="EMBL" id="UNK47170.1"/>
    </source>
</evidence>
<dbReference type="Gene3D" id="1.10.10.10">
    <property type="entry name" value="Winged helix-like DNA-binding domain superfamily/Winged helix DNA-binding domain"/>
    <property type="match status" value="1"/>
</dbReference>
<dbReference type="InterPro" id="IPR036390">
    <property type="entry name" value="WH_DNA-bd_sf"/>
</dbReference>
<dbReference type="InterPro" id="IPR005149">
    <property type="entry name" value="Tscrpt_reg_PadR_N"/>
</dbReference>
<dbReference type="PANTHER" id="PTHR43252:SF7">
    <property type="entry name" value="TRANSCRIPTIONAL REGULATOR YQJI"/>
    <property type="match status" value="1"/>
</dbReference>
<sequence>MPPVFAHGALRLYLLALLAEGDKHGYDIIRALSDRFGGTYSPSAGTVYPRLAKLEEEGLVSTASDGRRTVYSITDAGRQELAARQDELADVEADISASVRRLADGLRDELRSSMKGLRADLAASAEAARSKARTSPRAADAAGLRTVKELEHLLNDFRDDVRVRLRRRSATGTVDEVAVQTIRTVLDQAKASITAALR</sequence>
<dbReference type="Pfam" id="PF03551">
    <property type="entry name" value="PadR"/>
    <property type="match status" value="1"/>
</dbReference>
<proteinExistence type="predicted"/>
<evidence type="ECO:0000313" key="3">
    <source>
        <dbReference type="Proteomes" id="UP000829069"/>
    </source>
</evidence>
<dbReference type="CDD" id="cd00090">
    <property type="entry name" value="HTH_ARSR"/>
    <property type="match status" value="1"/>
</dbReference>
<dbReference type="EMBL" id="CP093326">
    <property type="protein sequence ID" value="UNK47170.1"/>
    <property type="molecule type" value="Genomic_DNA"/>
</dbReference>
<dbReference type="InterPro" id="IPR011991">
    <property type="entry name" value="ArsR-like_HTH"/>
</dbReference>
<dbReference type="SUPFAM" id="SSF46785">
    <property type="entry name" value="Winged helix' DNA-binding domain"/>
    <property type="match status" value="1"/>
</dbReference>
<accession>A0ABY3WA22</accession>
<name>A0ABY3WA22_9MICC</name>
<dbReference type="PANTHER" id="PTHR43252">
    <property type="entry name" value="TRANSCRIPTIONAL REGULATOR YQJI"/>
    <property type="match status" value="1"/>
</dbReference>
<feature type="domain" description="Transcription regulator PadR N-terminal" evidence="1">
    <location>
        <begin position="14"/>
        <end position="82"/>
    </location>
</feature>